<dbReference type="AlphaFoldDB" id="A0A9P5ZST5"/>
<feature type="compositionally biased region" description="Basic and acidic residues" evidence="1">
    <location>
        <begin position="29"/>
        <end position="40"/>
    </location>
</feature>
<evidence type="ECO:0000313" key="3">
    <source>
        <dbReference type="Proteomes" id="UP000807025"/>
    </source>
</evidence>
<name>A0A9P5ZST5_PLEER</name>
<evidence type="ECO:0000313" key="2">
    <source>
        <dbReference type="EMBL" id="KAF9492872.1"/>
    </source>
</evidence>
<dbReference type="EMBL" id="MU154594">
    <property type="protein sequence ID" value="KAF9492872.1"/>
    <property type="molecule type" value="Genomic_DNA"/>
</dbReference>
<accession>A0A9P5ZST5</accession>
<keyword evidence="3" id="KW-1185">Reference proteome</keyword>
<protein>
    <submittedName>
        <fullName evidence="2">Uncharacterized protein</fullName>
    </submittedName>
</protein>
<feature type="region of interest" description="Disordered" evidence="1">
    <location>
        <begin position="1"/>
        <end position="55"/>
    </location>
</feature>
<dbReference type="Proteomes" id="UP000807025">
    <property type="component" value="Unassembled WGS sequence"/>
</dbReference>
<feature type="compositionally biased region" description="Basic residues" evidence="1">
    <location>
        <begin position="41"/>
        <end position="52"/>
    </location>
</feature>
<sequence>MYKCGKLSGAPNLGLQSNHKALGTSEPLAFDKGKGKDKASARPRPKPKHKSSSFKPFNTFALPSNPLIMEGKGLYILLGEMLMKFKIWGIFKVWLINDLKMIFNEVTRYEGMRYQDKKAHQQMEDTVKHHEPTVDKLAQQCNKLCDSMESLIKARKAPQGF</sequence>
<organism evidence="2 3">
    <name type="scientific">Pleurotus eryngii</name>
    <name type="common">Boletus of the steppes</name>
    <dbReference type="NCBI Taxonomy" id="5323"/>
    <lineage>
        <taxon>Eukaryota</taxon>
        <taxon>Fungi</taxon>
        <taxon>Dikarya</taxon>
        <taxon>Basidiomycota</taxon>
        <taxon>Agaricomycotina</taxon>
        <taxon>Agaricomycetes</taxon>
        <taxon>Agaricomycetidae</taxon>
        <taxon>Agaricales</taxon>
        <taxon>Pleurotineae</taxon>
        <taxon>Pleurotaceae</taxon>
        <taxon>Pleurotus</taxon>
    </lineage>
</organism>
<comment type="caution">
    <text evidence="2">The sequence shown here is derived from an EMBL/GenBank/DDBJ whole genome shotgun (WGS) entry which is preliminary data.</text>
</comment>
<gene>
    <name evidence="2" type="ORF">BDN71DRAFT_1432915</name>
</gene>
<evidence type="ECO:0000256" key="1">
    <source>
        <dbReference type="SAM" id="MobiDB-lite"/>
    </source>
</evidence>
<proteinExistence type="predicted"/>
<reference evidence="2" key="1">
    <citation type="submission" date="2020-11" db="EMBL/GenBank/DDBJ databases">
        <authorList>
            <consortium name="DOE Joint Genome Institute"/>
            <person name="Ahrendt S."/>
            <person name="Riley R."/>
            <person name="Andreopoulos W."/>
            <person name="Labutti K."/>
            <person name="Pangilinan J."/>
            <person name="Ruiz-Duenas F.J."/>
            <person name="Barrasa J.M."/>
            <person name="Sanchez-Garcia M."/>
            <person name="Camarero S."/>
            <person name="Miyauchi S."/>
            <person name="Serrano A."/>
            <person name="Linde D."/>
            <person name="Babiker R."/>
            <person name="Drula E."/>
            <person name="Ayuso-Fernandez I."/>
            <person name="Pacheco R."/>
            <person name="Padilla G."/>
            <person name="Ferreira P."/>
            <person name="Barriuso J."/>
            <person name="Kellner H."/>
            <person name="Castanera R."/>
            <person name="Alfaro M."/>
            <person name="Ramirez L."/>
            <person name="Pisabarro A.G."/>
            <person name="Kuo A."/>
            <person name="Tritt A."/>
            <person name="Lipzen A."/>
            <person name="He G."/>
            <person name="Yan M."/>
            <person name="Ng V."/>
            <person name="Cullen D."/>
            <person name="Martin F."/>
            <person name="Rosso M.-N."/>
            <person name="Henrissat B."/>
            <person name="Hibbett D."/>
            <person name="Martinez A.T."/>
            <person name="Grigoriev I.V."/>
        </authorList>
    </citation>
    <scope>NUCLEOTIDE SEQUENCE</scope>
    <source>
        <strain evidence="2">ATCC 90797</strain>
    </source>
</reference>